<organism evidence="1">
    <name type="scientific">Thermofilum pendens</name>
    <dbReference type="NCBI Taxonomy" id="2269"/>
    <lineage>
        <taxon>Archaea</taxon>
        <taxon>Thermoproteota</taxon>
        <taxon>Thermoprotei</taxon>
        <taxon>Thermofilales</taxon>
        <taxon>Thermofilaceae</taxon>
        <taxon>Thermofilum</taxon>
    </lineage>
</organism>
<name>A0A7C3SLB0_THEPE</name>
<gene>
    <name evidence="1" type="ORF">ENV88_04520</name>
</gene>
<dbReference type="SUPFAM" id="SSF53335">
    <property type="entry name" value="S-adenosyl-L-methionine-dependent methyltransferases"/>
    <property type="match status" value="1"/>
</dbReference>
<dbReference type="AlphaFoldDB" id="A0A7C3SLB0"/>
<reference evidence="1" key="1">
    <citation type="journal article" date="2020" name="mSystems">
        <title>Genome- and Community-Level Interaction Insights into Carbon Utilization and Element Cycling Functions of Hydrothermarchaeota in Hydrothermal Sediment.</title>
        <authorList>
            <person name="Zhou Z."/>
            <person name="Liu Y."/>
            <person name="Xu W."/>
            <person name="Pan J."/>
            <person name="Luo Z.H."/>
            <person name="Li M."/>
        </authorList>
    </citation>
    <scope>NUCLEOTIDE SEQUENCE [LARGE SCALE GENOMIC DNA]</scope>
    <source>
        <strain evidence="1">SpSt-8</strain>
    </source>
</reference>
<dbReference type="EMBL" id="DTIB01000091">
    <property type="protein sequence ID" value="HGB25293.1"/>
    <property type="molecule type" value="Genomic_DNA"/>
</dbReference>
<sequence>MSEALYYDVASLLIPEAVSMLKEYEHPRKSELLSAGDRLRHVVLSAYERTRSLSLPTEVVRFREVMRYGLLSLKRIYKEGDWRSHVFFCELLYEVETVKYLMDWLLLTLTLPTGATLLDVNSAAPILSAKVGARTGAKVIIPLEERLADVSVVREVSNEYFRRYGVDGRILRVGSKFGAEELKEAADGILFVSPDSWTLGWDTMLSAALAALRPRGVLACLLPANFREGWRTLLTFWDVPPFPEPAAALAQLKNMRFRECKSYHARTLLRGRCPEEVRSMEYILYLPEPVHTPTAPVLFSRGDPWREALLDENLSFLRCYTESGERVPCDASLEALDREDLVVVGGAAAETLASQLGALYVDERLVRLSEAFNPENPESLFEASAEAVSRRGESPILPGSLLVVLPGSSARAWAVGLAAQLSGEAAELKAVFTLTERMWTRFKKGESWEPFRRFEKMVASALELRLLER</sequence>
<dbReference type="InterPro" id="IPR029063">
    <property type="entry name" value="SAM-dependent_MTases_sf"/>
</dbReference>
<accession>A0A7C3SLB0</accession>
<proteinExistence type="predicted"/>
<protein>
    <submittedName>
        <fullName evidence="1">Uncharacterized protein</fullName>
    </submittedName>
</protein>
<evidence type="ECO:0000313" key="1">
    <source>
        <dbReference type="EMBL" id="HGB25293.1"/>
    </source>
</evidence>
<comment type="caution">
    <text evidence="1">The sequence shown here is derived from an EMBL/GenBank/DDBJ whole genome shotgun (WGS) entry which is preliminary data.</text>
</comment>